<dbReference type="InterPro" id="IPR036179">
    <property type="entry name" value="Ig-like_dom_sf"/>
</dbReference>
<feature type="domain" description="Ig-like" evidence="2">
    <location>
        <begin position="14"/>
        <end position="82"/>
    </location>
</feature>
<dbReference type="PROSITE" id="PS50835">
    <property type="entry name" value="IG_LIKE"/>
    <property type="match status" value="1"/>
</dbReference>
<evidence type="ECO:0000259" key="2">
    <source>
        <dbReference type="PROSITE" id="PS50835"/>
    </source>
</evidence>
<evidence type="ECO:0000313" key="4">
    <source>
        <dbReference type="Proteomes" id="UP001519460"/>
    </source>
</evidence>
<dbReference type="AlphaFoldDB" id="A0ABD0LK92"/>
<keyword evidence="1" id="KW-1133">Transmembrane helix</keyword>
<name>A0ABD0LK92_9CAEN</name>
<dbReference type="Proteomes" id="UP001519460">
    <property type="component" value="Unassembled WGS sequence"/>
</dbReference>
<evidence type="ECO:0000313" key="3">
    <source>
        <dbReference type="EMBL" id="KAK7499830.1"/>
    </source>
</evidence>
<organism evidence="3 4">
    <name type="scientific">Batillaria attramentaria</name>
    <dbReference type="NCBI Taxonomy" id="370345"/>
    <lineage>
        <taxon>Eukaryota</taxon>
        <taxon>Metazoa</taxon>
        <taxon>Spiralia</taxon>
        <taxon>Lophotrochozoa</taxon>
        <taxon>Mollusca</taxon>
        <taxon>Gastropoda</taxon>
        <taxon>Caenogastropoda</taxon>
        <taxon>Sorbeoconcha</taxon>
        <taxon>Cerithioidea</taxon>
        <taxon>Batillariidae</taxon>
        <taxon>Batillaria</taxon>
    </lineage>
</organism>
<proteinExistence type="predicted"/>
<feature type="transmembrane region" description="Helical" evidence="1">
    <location>
        <begin position="337"/>
        <end position="362"/>
    </location>
</feature>
<dbReference type="EMBL" id="JACVVK020000041">
    <property type="protein sequence ID" value="KAK7499830.1"/>
    <property type="molecule type" value="Genomic_DNA"/>
</dbReference>
<sequence length="381" mass="42371">MKCLEELQREPGDPKFYCPEWVMLGSNVSCHCNATRLGSPPATVGWAENDSSTELNLELVEAERNLTNYTCQLDWKRPGMVTVTKKKIYTLKLAHGPVQGGVWVKGPGNFKTDGLRKIELQCFHEPIVPPPVYEWEGGKCAGGNKRAVCKFVPHPVNNNGDVLTCLVTSVVDGKVSAFANYTVRIDCKILAARLGMLSSDAAIYIMKKNFVALNTGTGEARILNITTEFTSGYVAVTKANQHLKLNCEVFGNPVPKVKVYRKPNQNGSKFGEEGEEQPLEMSKNITEYRKLSTFHVWANEICGVTDTFRCDAENKNGEDSKYVTVRSNCTRVAKRNVSLIIGLHIVGVTSLLAMATLTMYFLRQRNKEKKWREYGMGSSAL</sequence>
<keyword evidence="1" id="KW-0472">Membrane</keyword>
<protein>
    <recommendedName>
        <fullName evidence="2">Ig-like domain-containing protein</fullName>
    </recommendedName>
</protein>
<dbReference type="Gene3D" id="2.60.40.10">
    <property type="entry name" value="Immunoglobulins"/>
    <property type="match status" value="1"/>
</dbReference>
<keyword evidence="1" id="KW-0812">Transmembrane</keyword>
<dbReference type="InterPro" id="IPR013783">
    <property type="entry name" value="Ig-like_fold"/>
</dbReference>
<gene>
    <name evidence="3" type="ORF">BaRGS_00008921</name>
</gene>
<dbReference type="InterPro" id="IPR007110">
    <property type="entry name" value="Ig-like_dom"/>
</dbReference>
<keyword evidence="4" id="KW-1185">Reference proteome</keyword>
<accession>A0ABD0LK92</accession>
<comment type="caution">
    <text evidence="3">The sequence shown here is derived from an EMBL/GenBank/DDBJ whole genome shotgun (WGS) entry which is preliminary data.</text>
</comment>
<evidence type="ECO:0000256" key="1">
    <source>
        <dbReference type="SAM" id="Phobius"/>
    </source>
</evidence>
<dbReference type="SUPFAM" id="SSF48726">
    <property type="entry name" value="Immunoglobulin"/>
    <property type="match status" value="1"/>
</dbReference>
<reference evidence="3 4" key="1">
    <citation type="journal article" date="2023" name="Sci. Data">
        <title>Genome assembly of the Korean intertidal mud-creeper Batillaria attramentaria.</title>
        <authorList>
            <person name="Patra A.K."/>
            <person name="Ho P.T."/>
            <person name="Jun S."/>
            <person name="Lee S.J."/>
            <person name="Kim Y."/>
            <person name="Won Y.J."/>
        </authorList>
    </citation>
    <scope>NUCLEOTIDE SEQUENCE [LARGE SCALE GENOMIC DNA]</scope>
    <source>
        <strain evidence="3">Wonlab-2016</strain>
    </source>
</reference>